<evidence type="ECO:0000256" key="2">
    <source>
        <dbReference type="ARBA" id="ARBA00022801"/>
    </source>
</evidence>
<comment type="similarity">
    <text evidence="1">Belongs to the peptidase S33 family.</text>
</comment>
<dbReference type="EMBL" id="CADCTH010000527">
    <property type="protein sequence ID" value="CAA9287912.1"/>
    <property type="molecule type" value="Genomic_DNA"/>
</dbReference>
<dbReference type="Pfam" id="PF12697">
    <property type="entry name" value="Abhydrolase_6"/>
    <property type="match status" value="1"/>
</dbReference>
<dbReference type="InterPro" id="IPR029058">
    <property type="entry name" value="AB_hydrolase_fold"/>
</dbReference>
<evidence type="ECO:0000259" key="3">
    <source>
        <dbReference type="Pfam" id="PF12697"/>
    </source>
</evidence>
<dbReference type="AlphaFoldDB" id="A0A6J4JUY5"/>
<protein>
    <recommendedName>
        <fullName evidence="3">AB hydrolase-1 domain-containing protein</fullName>
    </recommendedName>
</protein>
<keyword evidence="2" id="KW-0378">Hydrolase</keyword>
<dbReference type="GO" id="GO:0016787">
    <property type="term" value="F:hydrolase activity"/>
    <property type="evidence" value="ECO:0007669"/>
    <property type="project" value="UniProtKB-KW"/>
</dbReference>
<sequence>MHTRFSTRGHQRVAYDVVGPATAPAVVLLHDLLGQRSSLSAVRDRLGDFIRCVSIDLRGHGASATISGASIDLGELALDVAAVLAQEELASAIFIGHGLGGAVARRLASELPSFVTAIVAIQSPEVGLAGEPLVESDRRAADLAYKGLADAALVAYLTPRLGSTWRDDLPRPTVAAHRRHAPALATLLPALAQADPAHTDAETGVTVVEIDSALGRLDLPPESADAITEAVERFLPSTER</sequence>
<dbReference type="InterPro" id="IPR000073">
    <property type="entry name" value="AB_hydrolase_1"/>
</dbReference>
<organism evidence="4">
    <name type="scientific">uncultured Actinomycetospora sp</name>
    <dbReference type="NCBI Taxonomy" id="1135996"/>
    <lineage>
        <taxon>Bacteria</taxon>
        <taxon>Bacillati</taxon>
        <taxon>Actinomycetota</taxon>
        <taxon>Actinomycetes</taxon>
        <taxon>Pseudonocardiales</taxon>
        <taxon>Pseudonocardiaceae</taxon>
        <taxon>Actinomycetospora</taxon>
        <taxon>environmental samples</taxon>
    </lineage>
</organism>
<dbReference type="PANTHER" id="PTHR43248">
    <property type="entry name" value="2-SUCCINYL-6-HYDROXY-2,4-CYCLOHEXADIENE-1-CARBOXYLATE SYNTHASE"/>
    <property type="match status" value="1"/>
</dbReference>
<evidence type="ECO:0000256" key="1">
    <source>
        <dbReference type="ARBA" id="ARBA00010088"/>
    </source>
</evidence>
<dbReference type="SUPFAM" id="SSF53474">
    <property type="entry name" value="alpha/beta-Hydrolases"/>
    <property type="match status" value="1"/>
</dbReference>
<dbReference type="Gene3D" id="3.40.50.1820">
    <property type="entry name" value="alpha/beta hydrolase"/>
    <property type="match status" value="1"/>
</dbReference>
<name>A0A6J4JUY5_9PSEU</name>
<dbReference type="InterPro" id="IPR051601">
    <property type="entry name" value="Serine_prot/Carboxylest_S33"/>
</dbReference>
<evidence type="ECO:0000313" key="4">
    <source>
        <dbReference type="EMBL" id="CAA9287912.1"/>
    </source>
</evidence>
<accession>A0A6J4JUY5</accession>
<proteinExistence type="inferred from homology"/>
<reference evidence="4" key="1">
    <citation type="submission" date="2020-02" db="EMBL/GenBank/DDBJ databases">
        <authorList>
            <person name="Meier V. D."/>
        </authorList>
    </citation>
    <scope>NUCLEOTIDE SEQUENCE</scope>
    <source>
        <strain evidence="4">AVDCRST_MAG54</strain>
    </source>
</reference>
<gene>
    <name evidence="4" type="ORF">AVDCRST_MAG54-4194</name>
</gene>
<feature type="domain" description="AB hydrolase-1" evidence="3">
    <location>
        <begin position="26"/>
        <end position="196"/>
    </location>
</feature>
<dbReference type="PANTHER" id="PTHR43248:SF3">
    <property type="entry name" value="AB HYDROLASE-1 DOMAIN-CONTAINING PROTEIN"/>
    <property type="match status" value="1"/>
</dbReference>